<evidence type="ECO:0000313" key="3">
    <source>
        <dbReference type="EMBL" id="WGS64902.1"/>
    </source>
</evidence>
<keyword evidence="3" id="KW-0067">ATP-binding</keyword>
<name>A0ABY8PQL4_9BACT</name>
<feature type="domain" description="DUF234" evidence="2">
    <location>
        <begin position="303"/>
        <end position="396"/>
    </location>
</feature>
<dbReference type="Gene3D" id="3.40.50.300">
    <property type="entry name" value="P-loop containing nucleotide triphosphate hydrolases"/>
    <property type="match status" value="1"/>
</dbReference>
<dbReference type="PANTHER" id="PTHR34704:SF1">
    <property type="entry name" value="ATPASE"/>
    <property type="match status" value="1"/>
</dbReference>
<dbReference type="Pfam" id="PF01637">
    <property type="entry name" value="ATPase_2"/>
    <property type="match status" value="1"/>
</dbReference>
<dbReference type="RefSeq" id="WP_280998926.1">
    <property type="nucleotide sequence ID" value="NZ_CP069362.1"/>
</dbReference>
<dbReference type="Pfam" id="PF03008">
    <property type="entry name" value="DUF234"/>
    <property type="match status" value="1"/>
</dbReference>
<dbReference type="InterPro" id="IPR004256">
    <property type="entry name" value="DUF234"/>
</dbReference>
<dbReference type="InterPro" id="IPR011579">
    <property type="entry name" value="ATPase_dom"/>
</dbReference>
<evidence type="ECO:0000259" key="1">
    <source>
        <dbReference type="Pfam" id="PF01637"/>
    </source>
</evidence>
<protein>
    <submittedName>
        <fullName evidence="3">ATP-binding protein</fullName>
    </submittedName>
</protein>
<evidence type="ECO:0000313" key="4">
    <source>
        <dbReference type="Proteomes" id="UP001232493"/>
    </source>
</evidence>
<dbReference type="SUPFAM" id="SSF52540">
    <property type="entry name" value="P-loop containing nucleoside triphosphate hydrolases"/>
    <property type="match status" value="1"/>
</dbReference>
<dbReference type="SUPFAM" id="SSF52980">
    <property type="entry name" value="Restriction endonuclease-like"/>
    <property type="match status" value="1"/>
</dbReference>
<reference evidence="3 4" key="1">
    <citation type="submission" date="2021-02" db="EMBL/GenBank/DDBJ databases">
        <title>Characterization of Marinitoga sp. nov. str. BP5-C20A.</title>
        <authorList>
            <person name="Erauso G."/>
            <person name="Postec A."/>
        </authorList>
    </citation>
    <scope>NUCLEOTIDE SEQUENCE [LARGE SCALE GENOMIC DNA]</scope>
    <source>
        <strain evidence="3 4">BP5-C20A</strain>
    </source>
</reference>
<dbReference type="InterPro" id="IPR011335">
    <property type="entry name" value="Restrct_endonuc-II-like"/>
</dbReference>
<feature type="domain" description="ATPase" evidence="1">
    <location>
        <begin position="3"/>
        <end position="193"/>
    </location>
</feature>
<dbReference type="EMBL" id="CP069362">
    <property type="protein sequence ID" value="WGS64902.1"/>
    <property type="molecule type" value="Genomic_DNA"/>
</dbReference>
<evidence type="ECO:0000259" key="2">
    <source>
        <dbReference type="Pfam" id="PF03008"/>
    </source>
</evidence>
<dbReference type="GO" id="GO:0005524">
    <property type="term" value="F:ATP binding"/>
    <property type="evidence" value="ECO:0007669"/>
    <property type="project" value="UniProtKB-KW"/>
</dbReference>
<keyword evidence="3" id="KW-0547">Nucleotide-binding</keyword>
<dbReference type="InterPro" id="IPR027417">
    <property type="entry name" value="P-loop_NTPase"/>
</dbReference>
<dbReference type="Proteomes" id="UP001232493">
    <property type="component" value="Chromosome"/>
</dbReference>
<keyword evidence="4" id="KW-1185">Reference proteome</keyword>
<dbReference type="PANTHER" id="PTHR34704">
    <property type="entry name" value="ATPASE"/>
    <property type="match status" value="1"/>
</dbReference>
<sequence>MKFYNRKKEIYFFENNIINEKNKKFVVMYGRRRIGKTTLIKEVFKNKKNVLYYFVEVKKEETLLIDLSLSFSKAIYSNWYDLFSDLFVKYDYVIFDEFQNFFKVNQEILYSLQHAWDENKNNTKLIVLGSYVGMMKKIFTDKKMPLYGRNDYIMKIKEFPLKDSIIMLKDFGYNIIEAFEIYAMIGGIPKYLWLFEKKKSLKELIYDIFLDDFSPLREEAKNILISEFGSEHKSYFSILETLAGDIKTSSEIADISGIPITNVSKYIKELSEIYEIISKKTPLLYQKKKNMKYAIIDNYYNFYFNNIYKNYSLLEFSPEKALEKIYNNFFIYMGFQFEEISKKFIIENPETFGFIPEEIGSTWGRVPYEKSESFDIDIVAKDKNNILFGECKWTNKKVGIEVYDKLKLRSEFIKTNLINKKYVIFSKSGFTQDLLNLKNDNLFLFTPGDMGNIMFE</sequence>
<organism evidence="3 4">
    <name type="scientific">Marinitoga aeolica</name>
    <dbReference type="NCBI Taxonomy" id="2809031"/>
    <lineage>
        <taxon>Bacteria</taxon>
        <taxon>Thermotogati</taxon>
        <taxon>Thermotogota</taxon>
        <taxon>Thermotogae</taxon>
        <taxon>Petrotogales</taxon>
        <taxon>Petrotogaceae</taxon>
        <taxon>Marinitoga</taxon>
    </lineage>
</organism>
<accession>A0ABY8PQL4</accession>
<gene>
    <name evidence="3" type="ORF">JRV97_11180</name>
</gene>
<proteinExistence type="predicted"/>